<dbReference type="PATRIC" id="fig|1698274.3.peg.435"/>
<sequence>MSLERGGGKIQAKTLQLKIILDGVKPPIWRRFLVKNSMTFRDLHKIIQIVMGWEDYHLYEFSVNDLRIEDAERFSVDSMWKAFRPKAETESAKRTRLSELLKTEKQKFSYLYDFGDSWRHTVVVEKILDDGERETPACLAGERACPPEDCGGVWGYEELLKIKEDKNHPLYQERIVEWLGEGFDPESFDLDGVNEALSSLERE</sequence>
<dbReference type="InterPro" id="IPR024047">
    <property type="entry name" value="MM3350-like_sf"/>
</dbReference>
<dbReference type="Pfam" id="PF07929">
    <property type="entry name" value="PRiA4_ORF3"/>
    <property type="match status" value="1"/>
</dbReference>
<dbReference type="PANTHER" id="PTHR41878:SF1">
    <property type="entry name" value="TNPR PROTEIN"/>
    <property type="match status" value="1"/>
</dbReference>
<accession>A0A133V4T6</accession>
<dbReference type="InterPro" id="IPR012912">
    <property type="entry name" value="Plasmid_pRiA4b_Orf3-like"/>
</dbReference>
<evidence type="ECO:0000313" key="3">
    <source>
        <dbReference type="Proteomes" id="UP000070035"/>
    </source>
</evidence>
<protein>
    <recommendedName>
        <fullName evidence="1">Plasmid pRiA4b Orf3-like domain-containing protein</fullName>
    </recommendedName>
</protein>
<comment type="caution">
    <text evidence="2">The sequence shown here is derived from an EMBL/GenBank/DDBJ whole genome shotgun (WGS) entry which is preliminary data.</text>
</comment>
<gene>
    <name evidence="2" type="ORF">AKJ44_02495</name>
</gene>
<keyword evidence="3" id="KW-1185">Reference proteome</keyword>
<dbReference type="Proteomes" id="UP000070035">
    <property type="component" value="Unassembled WGS sequence"/>
</dbReference>
<organism evidence="2 3">
    <name type="scientific">candidate division MSBL1 archaeon SCGC-AAA261F17</name>
    <dbReference type="NCBI Taxonomy" id="1698274"/>
    <lineage>
        <taxon>Archaea</taxon>
        <taxon>Methanobacteriati</taxon>
        <taxon>Methanobacteriota</taxon>
        <taxon>candidate division MSBL1</taxon>
    </lineage>
</organism>
<reference evidence="2 3" key="1">
    <citation type="journal article" date="2016" name="Sci. Rep.">
        <title>Metabolic traits of an uncultured archaeal lineage -MSBL1- from brine pools of the Red Sea.</title>
        <authorList>
            <person name="Mwirichia R."/>
            <person name="Alam I."/>
            <person name="Rashid M."/>
            <person name="Vinu M."/>
            <person name="Ba-Alawi W."/>
            <person name="Anthony Kamau A."/>
            <person name="Kamanda Ngugi D."/>
            <person name="Goker M."/>
            <person name="Klenk H.P."/>
            <person name="Bajic V."/>
            <person name="Stingl U."/>
        </authorList>
    </citation>
    <scope>NUCLEOTIDE SEQUENCE [LARGE SCALE GENOMIC DNA]</scope>
    <source>
        <strain evidence="2">SCGC-AAA261F17</strain>
    </source>
</reference>
<dbReference type="SUPFAM" id="SSF159941">
    <property type="entry name" value="MM3350-like"/>
    <property type="match status" value="1"/>
</dbReference>
<dbReference type="PANTHER" id="PTHR41878">
    <property type="entry name" value="LEXA REPRESSOR-RELATED"/>
    <property type="match status" value="1"/>
</dbReference>
<name>A0A133V4T6_9EURY</name>
<dbReference type="Gene3D" id="3.10.290.30">
    <property type="entry name" value="MM3350-like"/>
    <property type="match status" value="1"/>
</dbReference>
<dbReference type="AlphaFoldDB" id="A0A133V4T6"/>
<evidence type="ECO:0000313" key="2">
    <source>
        <dbReference type="EMBL" id="KXB01460.1"/>
    </source>
</evidence>
<dbReference type="EMBL" id="LHXY01000037">
    <property type="protein sequence ID" value="KXB01460.1"/>
    <property type="molecule type" value="Genomic_DNA"/>
</dbReference>
<proteinExistence type="predicted"/>
<evidence type="ECO:0000259" key="1">
    <source>
        <dbReference type="Pfam" id="PF07929"/>
    </source>
</evidence>
<feature type="domain" description="Plasmid pRiA4b Orf3-like" evidence="1">
    <location>
        <begin position="14"/>
        <end position="191"/>
    </location>
</feature>